<accession>A0A1D8UXS6</accession>
<sequence length="1027" mass="114279">MTGPVTSTLAWLSLALHQPLHAFCDIETTHGDRLVTKRGDYISALRINGLRRMCTRREIEDIAEQQRIELQGLLEHSGHAIVGWYVSDPESSAREIDRLSLESCRNIAGMLGLNLRDVLGERLRRWPEVMRWEAAYYVLWTRQSILTREEKKQVAQERSDLAKQFPKVGDSQRFAMRSEILASRHDAFTQRVQTALQGLDISTDFLDPHEALQVTREIVYRETAGSQWKPTLIGDRVMPRLPDHPDDPKPNPGLLLWPAISDQFFNADAQTIGGQLVTVGDYCYAPVDMSVGPEDPRPFSELSATLGRKRIPWRSATILEGGGRASFGLKEVGAGFLAMFPGNGDIRRAFANLKSLREQHNHNAVRFRMTTATWAPVGEEAKLRRQASALSQAIEGWGNCKASRISGDPLEAAMGSVPTLTLGGTATPSLAPVGDAFTMMPWARSASPYRRGSILFRKPDGAIWAYDPTGGGLREAICDLIIAPPGGGKTVLSNTIDLGLVLSSASLSGKGAKLPFLGKIDIGPGAKGFVDLLRNALGPQRQHEAVFLKMQKTQGYEVNVFDLQLGLEYPLPLERVFLQNFISLLATPLEKPPFEGMDHLVEDVVDEAYRSVTEVSGGLPKIYKAGTEPMIDDAIERLGLRLRHHDDIEDRTYWRDIVDALIDIREYRLAGIAQRHAVPVLQDLLRAARTPEITKRYEKISIETGESLIDVFDRYIMNVIKNHPTLAAPTRLDLGDARVIMIDLAEVAPKGSSAANRQTALMYMLARQLLARNFFLHPDYVDEPIMPAKMRAYHLARFTEMQETIKRIDFDEWHRAQSAPQVDAQAVRDVREGRKHNIQLGFISQYHTDFSDELYGQSTARWVLRSGDEKVSNALIERFQLSPFSAYVVRNALPGPGRGGAPFFLQMKAGQATYEQHLINVLGPIELWSFSSTPGDTALRARLFAAVPSSIALRQLAVVFPGGSAVDEITRRKDARIREAGLGTEEAEDGVIDELAREILDGRGIAAGVHERVREMDHDDDYLMAAE</sequence>
<gene>
    <name evidence="1" type="ORF">A0U89_13960</name>
</gene>
<evidence type="ECO:0000313" key="1">
    <source>
        <dbReference type="EMBL" id="AOX18419.1"/>
    </source>
</evidence>
<proteinExistence type="predicted"/>
<keyword evidence="1" id="KW-0614">Plasmid</keyword>
<dbReference type="KEGG" id="kba:A0U89_13960"/>
<keyword evidence="2" id="KW-1185">Reference proteome</keyword>
<dbReference type="EMBL" id="CP014675">
    <property type="protein sequence ID" value="AOX18419.1"/>
    <property type="molecule type" value="Genomic_DNA"/>
</dbReference>
<evidence type="ECO:0000313" key="2">
    <source>
        <dbReference type="Proteomes" id="UP000179145"/>
    </source>
</evidence>
<dbReference type="Proteomes" id="UP000179145">
    <property type="component" value="Plasmid pKB14400_1"/>
</dbReference>
<organism evidence="1 2">
    <name type="scientific">Kozakia baliensis</name>
    <dbReference type="NCBI Taxonomy" id="153496"/>
    <lineage>
        <taxon>Bacteria</taxon>
        <taxon>Pseudomonadati</taxon>
        <taxon>Pseudomonadota</taxon>
        <taxon>Alphaproteobacteria</taxon>
        <taxon>Acetobacterales</taxon>
        <taxon>Acetobacteraceae</taxon>
        <taxon>Kozakia</taxon>
    </lineage>
</organism>
<reference evidence="1 2" key="1">
    <citation type="journal article" date="2016" name="Microb. Cell Fact.">
        <title>Dissection of exopolysaccharide biosynthesis in Kozakia baliensis.</title>
        <authorList>
            <person name="Brandt J.U."/>
            <person name="Jakob F."/>
            <person name="Behr J."/>
            <person name="Geissler A.J."/>
            <person name="Vogel R.F."/>
        </authorList>
    </citation>
    <scope>NUCLEOTIDE SEQUENCE [LARGE SCALE GENOMIC DNA]</scope>
    <source>
        <strain evidence="1 2">DSM 14400</strain>
        <plasmid evidence="2">Plasmid pkb14400_1</plasmid>
    </source>
</reference>
<dbReference type="Gene3D" id="3.40.50.300">
    <property type="entry name" value="P-loop containing nucleotide triphosphate hydrolases"/>
    <property type="match status" value="1"/>
</dbReference>
<name>A0A1D8UXS6_9PROT</name>
<dbReference type="OrthoDB" id="7229084at2"/>
<geneLocation type="plasmid" evidence="2">
    <name>pkb14400_1</name>
</geneLocation>
<protein>
    <submittedName>
        <fullName evidence="1">Secretion protein</fullName>
    </submittedName>
</protein>
<dbReference type="SUPFAM" id="SSF52540">
    <property type="entry name" value="P-loop containing nucleoside triphosphate hydrolases"/>
    <property type="match status" value="1"/>
</dbReference>
<dbReference type="InterPro" id="IPR027417">
    <property type="entry name" value="P-loop_NTPase"/>
</dbReference>
<dbReference type="RefSeq" id="WP_070403902.1">
    <property type="nucleotide sequence ID" value="NZ_BJVW01000016.1"/>
</dbReference>
<dbReference type="AlphaFoldDB" id="A0A1D8UXS6"/>